<dbReference type="Gene3D" id="1.10.287.860">
    <property type="entry name" value="Nucleotidyltransferase"/>
    <property type="match status" value="1"/>
</dbReference>
<proteinExistence type="predicted"/>
<feature type="domain" description="RelA/SpoT" evidence="2">
    <location>
        <begin position="53"/>
        <end position="180"/>
    </location>
</feature>
<dbReference type="CDD" id="cd05399">
    <property type="entry name" value="NT_Rel-Spo_like"/>
    <property type="match status" value="1"/>
</dbReference>
<dbReference type="GO" id="GO:0015970">
    <property type="term" value="P:guanosine tetraphosphate biosynthetic process"/>
    <property type="evidence" value="ECO:0007669"/>
    <property type="project" value="UniProtKB-UniPathway"/>
</dbReference>
<dbReference type="Proteomes" id="UP000281915">
    <property type="component" value="Unassembled WGS sequence"/>
</dbReference>
<keyword evidence="3" id="KW-0418">Kinase</keyword>
<dbReference type="GO" id="GO:0016301">
    <property type="term" value="F:kinase activity"/>
    <property type="evidence" value="ECO:0007669"/>
    <property type="project" value="UniProtKB-KW"/>
</dbReference>
<organism evidence="3 4">
    <name type="scientific">Brevibacillus panacihumi</name>
    <dbReference type="NCBI Taxonomy" id="497735"/>
    <lineage>
        <taxon>Bacteria</taxon>
        <taxon>Bacillati</taxon>
        <taxon>Bacillota</taxon>
        <taxon>Bacilli</taxon>
        <taxon>Bacillales</taxon>
        <taxon>Paenibacillaceae</taxon>
        <taxon>Brevibacillus</taxon>
    </lineage>
</organism>
<dbReference type="Pfam" id="PF04607">
    <property type="entry name" value="RelA_SpoT"/>
    <property type="match status" value="1"/>
</dbReference>
<reference evidence="3 4" key="1">
    <citation type="submission" date="2018-10" db="EMBL/GenBank/DDBJ databases">
        <title>Phylogenomics of Brevibacillus.</title>
        <authorList>
            <person name="Dunlap C."/>
        </authorList>
    </citation>
    <scope>NUCLEOTIDE SEQUENCE [LARGE SCALE GENOMIC DNA]</scope>
    <source>
        <strain evidence="3 4">JCM 15085</strain>
    </source>
</reference>
<name>A0A3M8CCJ0_9BACL</name>
<dbReference type="PANTHER" id="PTHR47837">
    <property type="entry name" value="GTP PYROPHOSPHOKINASE YJBM"/>
    <property type="match status" value="1"/>
</dbReference>
<dbReference type="SMART" id="SM00954">
    <property type="entry name" value="RelA_SpoT"/>
    <property type="match status" value="1"/>
</dbReference>
<dbReference type="RefSeq" id="WP_122915007.1">
    <property type="nucleotide sequence ID" value="NZ_RHHT01000056.1"/>
</dbReference>
<dbReference type="PANTHER" id="PTHR47837:SF1">
    <property type="entry name" value="GTP PYROPHOSPHOKINASE YJBM"/>
    <property type="match status" value="1"/>
</dbReference>
<protein>
    <submittedName>
        <fullName evidence="3">GTP pyrophosphokinase family protein</fullName>
    </submittedName>
</protein>
<evidence type="ECO:0000256" key="1">
    <source>
        <dbReference type="ARBA" id="ARBA00004976"/>
    </source>
</evidence>
<dbReference type="AlphaFoldDB" id="A0A3M8CCJ0"/>
<dbReference type="UniPathway" id="UPA00908">
    <property type="reaction ID" value="UER00884"/>
</dbReference>
<gene>
    <name evidence="3" type="ORF">EDM58_20680</name>
</gene>
<comment type="pathway">
    <text evidence="1">Purine metabolism; ppGpp biosynthesis; ppGpp from GTP: step 1/2.</text>
</comment>
<evidence type="ECO:0000313" key="4">
    <source>
        <dbReference type="Proteomes" id="UP000281915"/>
    </source>
</evidence>
<accession>A0A3M8CCJ0</accession>
<keyword evidence="3" id="KW-0808">Transferase</keyword>
<dbReference type="EMBL" id="RHHT01000056">
    <property type="protein sequence ID" value="RNB73211.1"/>
    <property type="molecule type" value="Genomic_DNA"/>
</dbReference>
<dbReference type="SUPFAM" id="SSF81301">
    <property type="entry name" value="Nucleotidyltransferase"/>
    <property type="match status" value="1"/>
</dbReference>
<evidence type="ECO:0000313" key="3">
    <source>
        <dbReference type="EMBL" id="RNB73211.1"/>
    </source>
</evidence>
<evidence type="ECO:0000259" key="2">
    <source>
        <dbReference type="SMART" id="SM00954"/>
    </source>
</evidence>
<sequence>MKATNVPSKVLNNLVHFLAPYEQAVDELKLKLKGIKYGFQKSGRYSPIEFVVGRVKKVESLLNKAKEKGIDFSDEQWPQKVAQEVNDIAGLRVVCRYVDDVREVQQLLQEREDIVIHDIKDYIATPKPSGYRSIHMIVSYTVYHGSEKITLFCEIQIRTLGMNFWATNEHELRYKYAGNIPKDVLQQLNEASVITHQLDVLMNNLRQEILTPPPVDLNLEEQLEEIFSLYVKQDYDAAAALYKEHVHGFEEAFQDNPKFKMIYDLLGKRLG</sequence>
<dbReference type="InterPro" id="IPR043519">
    <property type="entry name" value="NT_sf"/>
</dbReference>
<comment type="caution">
    <text evidence="3">The sequence shown here is derived from an EMBL/GenBank/DDBJ whole genome shotgun (WGS) entry which is preliminary data.</text>
</comment>
<dbReference type="Gene3D" id="3.30.460.10">
    <property type="entry name" value="Beta Polymerase, domain 2"/>
    <property type="match status" value="1"/>
</dbReference>
<dbReference type="InterPro" id="IPR052366">
    <property type="entry name" value="GTP_Pyrophosphokinase"/>
</dbReference>
<dbReference type="InterPro" id="IPR007685">
    <property type="entry name" value="RelA_SpoT"/>
</dbReference>